<organism evidence="3 4">
    <name type="scientific">Serendipita indica (strain DSM 11827)</name>
    <name type="common">Root endophyte fungus</name>
    <name type="synonym">Piriformospora indica</name>
    <dbReference type="NCBI Taxonomy" id="1109443"/>
    <lineage>
        <taxon>Eukaryota</taxon>
        <taxon>Fungi</taxon>
        <taxon>Dikarya</taxon>
        <taxon>Basidiomycota</taxon>
        <taxon>Agaricomycotina</taxon>
        <taxon>Agaricomycetes</taxon>
        <taxon>Sebacinales</taxon>
        <taxon>Serendipitaceae</taxon>
        <taxon>Serendipita</taxon>
    </lineage>
</organism>
<feature type="compositionally biased region" description="Basic residues" evidence="1">
    <location>
        <begin position="74"/>
        <end position="87"/>
    </location>
</feature>
<keyword evidence="2" id="KW-0732">Signal</keyword>
<feature type="signal peptide" evidence="2">
    <location>
        <begin position="1"/>
        <end position="21"/>
    </location>
</feature>
<dbReference type="HOGENOM" id="CLU_2097747_0_0_1"/>
<evidence type="ECO:0000256" key="2">
    <source>
        <dbReference type="SAM" id="SignalP"/>
    </source>
</evidence>
<keyword evidence="4" id="KW-1185">Reference proteome</keyword>
<reference evidence="3 4" key="1">
    <citation type="journal article" date="2011" name="PLoS Pathog.">
        <title>Endophytic Life Strategies Decoded by Genome and Transcriptome Analyses of the Mutualistic Root Symbiont Piriformospora indica.</title>
        <authorList>
            <person name="Zuccaro A."/>
            <person name="Lahrmann U."/>
            <person name="Guldener U."/>
            <person name="Langen G."/>
            <person name="Pfiffi S."/>
            <person name="Biedenkopf D."/>
            <person name="Wong P."/>
            <person name="Samans B."/>
            <person name="Grimm C."/>
            <person name="Basiewicz M."/>
            <person name="Murat C."/>
            <person name="Martin F."/>
            <person name="Kogel K.H."/>
        </authorList>
    </citation>
    <scope>NUCLEOTIDE SEQUENCE [LARGE SCALE GENOMIC DNA]</scope>
    <source>
        <strain evidence="3 4">DSM 11827</strain>
    </source>
</reference>
<evidence type="ECO:0000313" key="4">
    <source>
        <dbReference type="Proteomes" id="UP000007148"/>
    </source>
</evidence>
<protein>
    <submittedName>
        <fullName evidence="3">Uncharacterized protein</fullName>
    </submittedName>
</protein>
<sequence>MKFFAAAYLLAIFLIALPAMSAPVPEVADSSAVLLKRGGHHGHHRKHRHAAPAEPAPAEKRSIVEGSSSELVKRGGHHGHHRKHRHAAPAEPAPAEKRSILFSREEHVMLNRRNFFRRLWKGIKGLVGL</sequence>
<dbReference type="Proteomes" id="UP000007148">
    <property type="component" value="Unassembled WGS sequence"/>
</dbReference>
<proteinExistence type="predicted"/>
<feature type="region of interest" description="Disordered" evidence="1">
    <location>
        <begin position="38"/>
        <end position="96"/>
    </location>
</feature>
<feature type="compositionally biased region" description="Basic residues" evidence="1">
    <location>
        <begin position="38"/>
        <end position="50"/>
    </location>
</feature>
<dbReference type="EMBL" id="CAFZ01000077">
    <property type="protein sequence ID" value="CCA70265.1"/>
    <property type="molecule type" value="Genomic_DNA"/>
</dbReference>
<evidence type="ECO:0000313" key="3">
    <source>
        <dbReference type="EMBL" id="CCA70265.1"/>
    </source>
</evidence>
<comment type="caution">
    <text evidence="3">The sequence shown here is derived from an EMBL/GenBank/DDBJ whole genome shotgun (WGS) entry which is preliminary data.</text>
</comment>
<evidence type="ECO:0000256" key="1">
    <source>
        <dbReference type="SAM" id="MobiDB-lite"/>
    </source>
</evidence>
<gene>
    <name evidence="3" type="ORF">PIIN_04204</name>
</gene>
<name>G4TG35_SERID</name>
<feature type="chain" id="PRO_5003468725" evidence="2">
    <location>
        <begin position="22"/>
        <end position="129"/>
    </location>
</feature>
<dbReference type="AlphaFoldDB" id="G4TG35"/>
<accession>G4TG35</accession>
<dbReference type="InParanoid" id="G4TG35"/>